<evidence type="ECO:0000313" key="2">
    <source>
        <dbReference type="EMBL" id="MFI1717059.1"/>
    </source>
</evidence>
<comment type="caution">
    <text evidence="2">The sequence shown here is derived from an EMBL/GenBank/DDBJ whole genome shotgun (WGS) entry which is preliminary data.</text>
</comment>
<name>A0ABW7UE03_9ACTN</name>
<dbReference type="RefSeq" id="WP_185094846.1">
    <property type="nucleotide sequence ID" value="NZ_JBIRUI010000012.1"/>
</dbReference>
<dbReference type="EMBL" id="JBIRUI010000012">
    <property type="protein sequence ID" value="MFI1717059.1"/>
    <property type="molecule type" value="Genomic_DNA"/>
</dbReference>
<organism evidence="2 3">
    <name type="scientific">Streptomyces litmocidini</name>
    <dbReference type="NCBI Taxonomy" id="67318"/>
    <lineage>
        <taxon>Bacteria</taxon>
        <taxon>Bacillati</taxon>
        <taxon>Actinomycetota</taxon>
        <taxon>Actinomycetes</taxon>
        <taxon>Kitasatosporales</taxon>
        <taxon>Streptomycetaceae</taxon>
        <taxon>Streptomyces</taxon>
    </lineage>
</organism>
<accession>A0ABW7UE03</accession>
<keyword evidence="3" id="KW-1185">Reference proteome</keyword>
<feature type="compositionally biased region" description="Basic and acidic residues" evidence="1">
    <location>
        <begin position="24"/>
        <end position="41"/>
    </location>
</feature>
<evidence type="ECO:0000313" key="3">
    <source>
        <dbReference type="Proteomes" id="UP001611339"/>
    </source>
</evidence>
<dbReference type="Proteomes" id="UP001611339">
    <property type="component" value="Unassembled WGS sequence"/>
</dbReference>
<sequence>MTDRRATVDLGRWMIVVLSTTRDAEGRAAVRRAEREPERQPVPEAYEAPARSGGRT</sequence>
<feature type="region of interest" description="Disordered" evidence="1">
    <location>
        <begin position="24"/>
        <end position="56"/>
    </location>
</feature>
<proteinExistence type="predicted"/>
<reference evidence="2 3" key="1">
    <citation type="submission" date="2024-10" db="EMBL/GenBank/DDBJ databases">
        <title>The Natural Products Discovery Center: Release of the First 8490 Sequenced Strains for Exploring Actinobacteria Biosynthetic Diversity.</title>
        <authorList>
            <person name="Kalkreuter E."/>
            <person name="Kautsar S.A."/>
            <person name="Yang D."/>
            <person name="Bader C.D."/>
            <person name="Teijaro C.N."/>
            <person name="Fluegel L."/>
            <person name="Davis C.M."/>
            <person name="Simpson J.R."/>
            <person name="Lauterbach L."/>
            <person name="Steele A.D."/>
            <person name="Gui C."/>
            <person name="Meng S."/>
            <person name="Li G."/>
            <person name="Viehrig K."/>
            <person name="Ye F."/>
            <person name="Su P."/>
            <person name="Kiefer A.F."/>
            <person name="Nichols A."/>
            <person name="Cepeda A.J."/>
            <person name="Yan W."/>
            <person name="Fan B."/>
            <person name="Jiang Y."/>
            <person name="Adhikari A."/>
            <person name="Zheng C.-J."/>
            <person name="Schuster L."/>
            <person name="Cowan T.M."/>
            <person name="Smanski M.J."/>
            <person name="Chevrette M.G."/>
            <person name="De Carvalho L.P.S."/>
            <person name="Shen B."/>
        </authorList>
    </citation>
    <scope>NUCLEOTIDE SEQUENCE [LARGE SCALE GENOMIC DNA]</scope>
    <source>
        <strain evidence="2 3">NPDC020602</strain>
    </source>
</reference>
<protein>
    <submittedName>
        <fullName evidence="2">Uncharacterized protein</fullName>
    </submittedName>
</protein>
<gene>
    <name evidence="2" type="ORF">ACH407_26240</name>
</gene>
<evidence type="ECO:0000256" key="1">
    <source>
        <dbReference type="SAM" id="MobiDB-lite"/>
    </source>
</evidence>